<organism evidence="4 5">
    <name type="scientific">Physeter macrocephalus</name>
    <name type="common">Sperm whale</name>
    <name type="synonym">Physeter catodon</name>
    <dbReference type="NCBI Taxonomy" id="9755"/>
    <lineage>
        <taxon>Eukaryota</taxon>
        <taxon>Metazoa</taxon>
        <taxon>Chordata</taxon>
        <taxon>Craniata</taxon>
        <taxon>Vertebrata</taxon>
        <taxon>Euteleostomi</taxon>
        <taxon>Mammalia</taxon>
        <taxon>Eutheria</taxon>
        <taxon>Laurasiatheria</taxon>
        <taxon>Artiodactyla</taxon>
        <taxon>Whippomorpha</taxon>
        <taxon>Cetacea</taxon>
        <taxon>Odontoceti</taxon>
        <taxon>Physeteridae</taxon>
        <taxon>Physeter</taxon>
    </lineage>
</organism>
<evidence type="ECO:0000256" key="1">
    <source>
        <dbReference type="SAM" id="Phobius"/>
    </source>
</evidence>
<evidence type="ECO:0000313" key="4">
    <source>
        <dbReference type="Proteomes" id="UP000248484"/>
    </source>
</evidence>
<dbReference type="AlphaFoldDB" id="A0A455B4F6"/>
<feature type="signal peptide" evidence="2">
    <location>
        <begin position="1"/>
        <end position="22"/>
    </location>
</feature>
<feature type="transmembrane region" description="Helical" evidence="1">
    <location>
        <begin position="233"/>
        <end position="260"/>
    </location>
</feature>
<dbReference type="GeneID" id="114485848"/>
<feature type="domain" description="SRS" evidence="3">
    <location>
        <begin position="28"/>
        <end position="130"/>
    </location>
</feature>
<keyword evidence="2" id="KW-0732">Signal</keyword>
<reference evidence="5" key="1">
    <citation type="submission" date="2025-08" db="UniProtKB">
        <authorList>
            <consortium name="RefSeq"/>
        </authorList>
    </citation>
    <scope>IDENTIFICATION</scope>
    <source>
        <tissue evidence="5">Muscle</tissue>
    </source>
</reference>
<keyword evidence="1" id="KW-0472">Membrane</keyword>
<keyword evidence="1" id="KW-1133">Transmembrane helix</keyword>
<keyword evidence="1" id="KW-0812">Transmembrane</keyword>
<dbReference type="Gene3D" id="2.60.40.1320">
    <property type="entry name" value="SRS domain"/>
    <property type="match status" value="2"/>
</dbReference>
<dbReference type="RefSeq" id="XP_028343454.1">
    <property type="nucleotide sequence ID" value="XM_028487653.2"/>
</dbReference>
<name>A0A455B4F6_PHYMC</name>
<dbReference type="KEGG" id="pcad:114485848"/>
<evidence type="ECO:0000256" key="2">
    <source>
        <dbReference type="SAM" id="SignalP"/>
    </source>
</evidence>
<evidence type="ECO:0000313" key="5">
    <source>
        <dbReference type="RefSeq" id="XP_028343454.1"/>
    </source>
</evidence>
<dbReference type="InParanoid" id="A0A455B4F6"/>
<dbReference type="SUPFAM" id="SSF74877">
    <property type="entry name" value="Major surface antigen p30, SAG1"/>
    <property type="match status" value="1"/>
</dbReference>
<feature type="domain" description="SRS" evidence="3">
    <location>
        <begin position="144"/>
        <end position="237"/>
    </location>
</feature>
<feature type="chain" id="PRO_5019863663" evidence="2">
    <location>
        <begin position="23"/>
        <end position="263"/>
    </location>
</feature>
<dbReference type="InterPro" id="IPR036755">
    <property type="entry name" value="SRS_dom_sf"/>
</dbReference>
<gene>
    <name evidence="5" type="primary">LOC114485848</name>
</gene>
<sequence length="263" mass="27095">MAATVHVIVATTVMLLVSSARANNDEIVSCTQNQVLQTSVTKPGAVLKLQCPSSYTISPTCTPKVGNVFSDDSCSNMTTLSDLCPGASGTQASATDNPVVLTFPQLPKNETTFYFKCTQSSNWCKFAVTVSAAPPGGPQVCAVKNTSVALALKGEGGTTQFACGAGLELNPANAKKVYDGNCTEEEDLKDMTLTGSSDSYYMLKADKAPKDQTICYVCGAAGSKGMGAETCAVLISVSAGSGLAALSVFGLALPCVLALLHFT</sequence>
<dbReference type="Pfam" id="PF04092">
    <property type="entry name" value="SAG"/>
    <property type="match status" value="2"/>
</dbReference>
<evidence type="ECO:0000259" key="3">
    <source>
        <dbReference type="Pfam" id="PF04092"/>
    </source>
</evidence>
<protein>
    <submittedName>
        <fullName evidence="5">Merozoite 31 kDa surface antigen-like</fullName>
    </submittedName>
</protein>
<dbReference type="InterPro" id="IPR007226">
    <property type="entry name" value="SRS_dom"/>
</dbReference>
<proteinExistence type="predicted"/>
<keyword evidence="4" id="KW-1185">Reference proteome</keyword>
<accession>A0A455B4F6</accession>
<dbReference type="GO" id="GO:0016020">
    <property type="term" value="C:membrane"/>
    <property type="evidence" value="ECO:0007669"/>
    <property type="project" value="InterPro"/>
</dbReference>
<dbReference type="Proteomes" id="UP000248484">
    <property type="component" value="Unplaced"/>
</dbReference>